<dbReference type="PROSITE" id="PS51318">
    <property type="entry name" value="TAT"/>
    <property type="match status" value="1"/>
</dbReference>
<dbReference type="EMBL" id="JAVDRD010000007">
    <property type="protein sequence ID" value="MDR6511990.1"/>
    <property type="molecule type" value="Genomic_DNA"/>
</dbReference>
<dbReference type="Gene3D" id="3.40.190.10">
    <property type="entry name" value="Periplasmic binding protein-like II"/>
    <property type="match status" value="2"/>
</dbReference>
<comment type="caution">
    <text evidence="3">The sequence shown here is derived from an EMBL/GenBank/DDBJ whole genome shotgun (WGS) entry which is preliminary data.</text>
</comment>
<feature type="domain" description="Solute-binding protein family 3/N-terminal" evidence="2">
    <location>
        <begin position="38"/>
        <end position="253"/>
    </location>
</feature>
<dbReference type="PANTHER" id="PTHR30024">
    <property type="entry name" value="ALIPHATIC SULFONATES-BINDING PROTEIN-RELATED"/>
    <property type="match status" value="1"/>
</dbReference>
<dbReference type="Proteomes" id="UP001184150">
    <property type="component" value="Unassembled WGS sequence"/>
</dbReference>
<evidence type="ECO:0000313" key="4">
    <source>
        <dbReference type="Proteomes" id="UP001184150"/>
    </source>
</evidence>
<dbReference type="RefSeq" id="WP_309805682.1">
    <property type="nucleotide sequence ID" value="NZ_JAVDRD010000007.1"/>
</dbReference>
<evidence type="ECO:0000256" key="1">
    <source>
        <dbReference type="ARBA" id="ARBA00010742"/>
    </source>
</evidence>
<dbReference type="PANTHER" id="PTHR30024:SF48">
    <property type="entry name" value="ABC TRANSPORTER SUBSTRATE-BINDING PROTEIN"/>
    <property type="match status" value="1"/>
</dbReference>
<dbReference type="InterPro" id="IPR006311">
    <property type="entry name" value="TAT_signal"/>
</dbReference>
<gene>
    <name evidence="3" type="ORF">J2792_002873</name>
</gene>
<evidence type="ECO:0000259" key="2">
    <source>
        <dbReference type="SMART" id="SM00062"/>
    </source>
</evidence>
<dbReference type="CDD" id="cd13558">
    <property type="entry name" value="PBP2_SsuA_like_2"/>
    <property type="match status" value="1"/>
</dbReference>
<dbReference type="InterPro" id="IPR015168">
    <property type="entry name" value="SsuA/THI5"/>
</dbReference>
<reference evidence="3 4" key="1">
    <citation type="submission" date="2023-07" db="EMBL/GenBank/DDBJ databases">
        <title>Sorghum-associated microbial communities from plants grown in Nebraska, USA.</title>
        <authorList>
            <person name="Schachtman D."/>
        </authorList>
    </citation>
    <scope>NUCLEOTIDE SEQUENCE [LARGE SCALE GENOMIC DNA]</scope>
    <source>
        <strain evidence="3 4">DS1027</strain>
    </source>
</reference>
<dbReference type="InterPro" id="IPR001638">
    <property type="entry name" value="Solute-binding_3/MltF_N"/>
</dbReference>
<organism evidence="3 4">
    <name type="scientific">Novosphingobium capsulatum</name>
    <dbReference type="NCBI Taxonomy" id="13688"/>
    <lineage>
        <taxon>Bacteria</taxon>
        <taxon>Pseudomonadati</taxon>
        <taxon>Pseudomonadota</taxon>
        <taxon>Alphaproteobacteria</taxon>
        <taxon>Sphingomonadales</taxon>
        <taxon>Sphingomonadaceae</taxon>
        <taxon>Novosphingobium</taxon>
    </lineage>
</organism>
<name>A0ABU1MNS9_9SPHN</name>
<keyword evidence="4" id="KW-1185">Reference proteome</keyword>
<evidence type="ECO:0000313" key="3">
    <source>
        <dbReference type="EMBL" id="MDR6511990.1"/>
    </source>
</evidence>
<proteinExistence type="inferred from homology"/>
<protein>
    <submittedName>
        <fullName evidence="3">Sulfonate transport system substrate-binding protein</fullName>
    </submittedName>
</protein>
<accession>A0ABU1MNS9</accession>
<dbReference type="Pfam" id="PF09084">
    <property type="entry name" value="NMT1"/>
    <property type="match status" value="1"/>
</dbReference>
<comment type="similarity">
    <text evidence="1">Belongs to the bacterial solute-binding protein SsuA/TauA family.</text>
</comment>
<dbReference type="SMART" id="SM00062">
    <property type="entry name" value="PBPb"/>
    <property type="match status" value="1"/>
</dbReference>
<sequence length="321" mass="33119">MSDTPIHHPSLTRRHAIQAAGGFLALAACGRGGAASGTLRVGNQRGTTKALMLAAGVLDGAPYRVEWSEFPAAQSLLEALGSGAVDVGLVGDAPFQFAYQAGSPIVAVGAMAVVPPTPEGALAIIVPRGSAAHSIRDLVGKRIASTRGSIGHYLVLRALQHADLPADAVHMVFLSPSDSQAALQTGAIDAWATWTPYTVAALAQGARIAVDGRPYSNGAGFDVAYAGAAKTKRALIADFLGRETRALAWAASHADDYAAVLARETGLPLAIARATALRNGRQRVPIDAGLITAQQQVLDTFRQAGEVKAVRPLAQAFAPIT</sequence>
<dbReference type="SUPFAM" id="SSF53850">
    <property type="entry name" value="Periplasmic binding protein-like II"/>
    <property type="match status" value="1"/>
</dbReference>